<dbReference type="InterPro" id="IPR036396">
    <property type="entry name" value="Cyt_P450_sf"/>
</dbReference>
<evidence type="ECO:0000256" key="3">
    <source>
        <dbReference type="ARBA" id="ARBA00022617"/>
    </source>
</evidence>
<feature type="transmembrane region" description="Helical" evidence="9">
    <location>
        <begin position="299"/>
        <end position="322"/>
    </location>
</feature>
<evidence type="ECO:0000313" key="10">
    <source>
        <dbReference type="EMBL" id="KAK4243419.1"/>
    </source>
</evidence>
<evidence type="ECO:0000256" key="4">
    <source>
        <dbReference type="ARBA" id="ARBA00022723"/>
    </source>
</evidence>
<dbReference type="GO" id="GO:0004497">
    <property type="term" value="F:monooxygenase activity"/>
    <property type="evidence" value="ECO:0007669"/>
    <property type="project" value="UniProtKB-KW"/>
</dbReference>
<keyword evidence="9" id="KW-0812">Transmembrane</keyword>
<evidence type="ECO:0000256" key="8">
    <source>
        <dbReference type="SAM" id="MobiDB-lite"/>
    </source>
</evidence>
<evidence type="ECO:0000256" key="1">
    <source>
        <dbReference type="ARBA" id="ARBA00001971"/>
    </source>
</evidence>
<dbReference type="PANTHER" id="PTHR24305:SF166">
    <property type="entry name" value="CYTOCHROME P450 12A4, MITOCHONDRIAL-RELATED"/>
    <property type="match status" value="1"/>
</dbReference>
<evidence type="ECO:0000256" key="9">
    <source>
        <dbReference type="SAM" id="Phobius"/>
    </source>
</evidence>
<proteinExistence type="inferred from homology"/>
<feature type="binding site" description="axial binding residue" evidence="7">
    <location>
        <position position="472"/>
    </location>
    <ligand>
        <name>heme</name>
        <dbReference type="ChEBI" id="CHEBI:30413"/>
    </ligand>
    <ligandPart>
        <name>Fe</name>
        <dbReference type="ChEBI" id="CHEBI:18248"/>
    </ligandPart>
</feature>
<name>A0AAN7CJX4_9PEZI</name>
<reference evidence="10" key="1">
    <citation type="journal article" date="2023" name="Mol. Phylogenet. Evol.">
        <title>Genome-scale phylogeny and comparative genomics of the fungal order Sordariales.</title>
        <authorList>
            <person name="Hensen N."/>
            <person name="Bonometti L."/>
            <person name="Westerberg I."/>
            <person name="Brannstrom I.O."/>
            <person name="Guillou S."/>
            <person name="Cros-Aarteil S."/>
            <person name="Calhoun S."/>
            <person name="Haridas S."/>
            <person name="Kuo A."/>
            <person name="Mondo S."/>
            <person name="Pangilinan J."/>
            <person name="Riley R."/>
            <person name="LaButti K."/>
            <person name="Andreopoulos B."/>
            <person name="Lipzen A."/>
            <person name="Chen C."/>
            <person name="Yan M."/>
            <person name="Daum C."/>
            <person name="Ng V."/>
            <person name="Clum A."/>
            <person name="Steindorff A."/>
            <person name="Ohm R.A."/>
            <person name="Martin F."/>
            <person name="Silar P."/>
            <person name="Natvig D.O."/>
            <person name="Lalanne C."/>
            <person name="Gautier V."/>
            <person name="Ament-Velasquez S.L."/>
            <person name="Kruys A."/>
            <person name="Hutchinson M.I."/>
            <person name="Powell A.J."/>
            <person name="Barry K."/>
            <person name="Miller A.N."/>
            <person name="Grigoriev I.V."/>
            <person name="Debuchy R."/>
            <person name="Gladieux P."/>
            <person name="Hiltunen Thoren M."/>
            <person name="Johannesson H."/>
        </authorList>
    </citation>
    <scope>NUCLEOTIDE SEQUENCE</scope>
    <source>
        <strain evidence="10">CBS 359.72</strain>
    </source>
</reference>
<keyword evidence="6" id="KW-0560">Oxidoreductase</keyword>
<evidence type="ECO:0000256" key="5">
    <source>
        <dbReference type="ARBA" id="ARBA00023004"/>
    </source>
</evidence>
<comment type="similarity">
    <text evidence="2">Belongs to the cytochrome P450 family.</text>
</comment>
<dbReference type="GO" id="GO:0016705">
    <property type="term" value="F:oxidoreductase activity, acting on paired donors, with incorporation or reduction of molecular oxygen"/>
    <property type="evidence" value="ECO:0007669"/>
    <property type="project" value="InterPro"/>
</dbReference>
<dbReference type="PRINTS" id="PR00465">
    <property type="entry name" value="EP450IV"/>
</dbReference>
<dbReference type="Pfam" id="PF00067">
    <property type="entry name" value="p450"/>
    <property type="match status" value="1"/>
</dbReference>
<dbReference type="InterPro" id="IPR001128">
    <property type="entry name" value="Cyt_P450"/>
</dbReference>
<feature type="transmembrane region" description="Helical" evidence="9">
    <location>
        <begin position="26"/>
        <end position="45"/>
    </location>
</feature>
<keyword evidence="9" id="KW-1133">Transmembrane helix</keyword>
<dbReference type="Proteomes" id="UP001303647">
    <property type="component" value="Unassembled WGS sequence"/>
</dbReference>
<dbReference type="PANTHER" id="PTHR24305">
    <property type="entry name" value="CYTOCHROME P450"/>
    <property type="match status" value="1"/>
</dbReference>
<dbReference type="AlphaFoldDB" id="A0AAN7CJX4"/>
<keyword evidence="9" id="KW-0472">Membrane</keyword>
<keyword evidence="6" id="KW-0503">Monooxygenase</keyword>
<dbReference type="SUPFAM" id="SSF48264">
    <property type="entry name" value="Cytochrome P450"/>
    <property type="match status" value="1"/>
</dbReference>
<reference evidence="10" key="2">
    <citation type="submission" date="2023-05" db="EMBL/GenBank/DDBJ databases">
        <authorList>
            <consortium name="Lawrence Berkeley National Laboratory"/>
            <person name="Steindorff A."/>
            <person name="Hensen N."/>
            <person name="Bonometti L."/>
            <person name="Westerberg I."/>
            <person name="Brannstrom I.O."/>
            <person name="Guillou S."/>
            <person name="Cros-Aarteil S."/>
            <person name="Calhoun S."/>
            <person name="Haridas S."/>
            <person name="Kuo A."/>
            <person name="Mondo S."/>
            <person name="Pangilinan J."/>
            <person name="Riley R."/>
            <person name="Labutti K."/>
            <person name="Andreopoulos B."/>
            <person name="Lipzen A."/>
            <person name="Chen C."/>
            <person name="Yanf M."/>
            <person name="Daum C."/>
            <person name="Ng V."/>
            <person name="Clum A."/>
            <person name="Ohm R."/>
            <person name="Martin F."/>
            <person name="Silar P."/>
            <person name="Natvig D."/>
            <person name="Lalanne C."/>
            <person name="Gautier V."/>
            <person name="Ament-Velasquez S.L."/>
            <person name="Kruys A."/>
            <person name="Hutchinson M.I."/>
            <person name="Powell A.J."/>
            <person name="Barry K."/>
            <person name="Miller A.N."/>
            <person name="Grigoriev I.V."/>
            <person name="Debuchy R."/>
            <person name="Gladieux P."/>
            <person name="Thoren M.H."/>
            <person name="Johannesson H."/>
        </authorList>
    </citation>
    <scope>NUCLEOTIDE SEQUENCE</scope>
    <source>
        <strain evidence="10">CBS 359.72</strain>
    </source>
</reference>
<evidence type="ECO:0000256" key="6">
    <source>
        <dbReference type="ARBA" id="ARBA00023033"/>
    </source>
</evidence>
<dbReference type="GO" id="GO:0005506">
    <property type="term" value="F:iron ion binding"/>
    <property type="evidence" value="ECO:0007669"/>
    <property type="project" value="InterPro"/>
</dbReference>
<dbReference type="EMBL" id="MU857819">
    <property type="protein sequence ID" value="KAK4243419.1"/>
    <property type="molecule type" value="Genomic_DNA"/>
</dbReference>
<accession>A0AAN7CJX4</accession>
<dbReference type="GO" id="GO:0020037">
    <property type="term" value="F:heme binding"/>
    <property type="evidence" value="ECO:0007669"/>
    <property type="project" value="InterPro"/>
</dbReference>
<gene>
    <name evidence="10" type="ORF">C7999DRAFT_18218</name>
</gene>
<dbReference type="CDD" id="cd00302">
    <property type="entry name" value="cytochrome_P450"/>
    <property type="match status" value="1"/>
</dbReference>
<sequence length="535" mass="60992">MAFANQTSAKMAAASELDGVFIKSPVFIGFTALVAGLISFVSYLAHRPPVHYKSPPFVSDMVPILGANGFIFRPWRFWDACAREAKKKSGNFSFWIGKRHLVGITSSASRKLFYEHPNLDLVSGGMLLPWGAHFWPPVHEIFRAGYAKGINNTYFLRRLMDFQTTKHLTNYFPRLRNDVRQGLEALTVDNPNAVMSPPSIWRLIFNQNNRLLVTDQIVDDAKLKARVHAAGDTLLHTYSPFNVQLPWLPSWSWAKRRLARVALQKVAAELIDKRMKPGAPRYDDALQTMIDRGDRRDWVIEYITSIIFIASTNAGVVAGQMLNIMSIYPEWQEKVFQEIKAAVEAHSKDKNAPLVDQLSYIPMEVWENGLPILYLCLKETMRMWVSFNASRLNTSTDPIHIPGSDEVIPGNTFVIYNTTQCNFNPELYPNPTKFDPERHMEGRQEYMKEPNGLTNSLVLSTDLGWGQGKHPCAGMRWGKLQQHMLIVYALAMYKWSPCDKNGDPDPNAEHKKEVDSREPFILPPSYCKLEPRENF</sequence>
<comment type="caution">
    <text evidence="10">The sequence shown here is derived from an EMBL/GenBank/DDBJ whole genome shotgun (WGS) entry which is preliminary data.</text>
</comment>
<keyword evidence="5 7" id="KW-0408">Iron</keyword>
<feature type="compositionally biased region" description="Basic and acidic residues" evidence="8">
    <location>
        <begin position="501"/>
        <end position="518"/>
    </location>
</feature>
<keyword evidence="11" id="KW-1185">Reference proteome</keyword>
<comment type="cofactor">
    <cofactor evidence="1 7">
        <name>heme</name>
        <dbReference type="ChEBI" id="CHEBI:30413"/>
    </cofactor>
</comment>
<organism evidence="10 11">
    <name type="scientific">Corynascus novoguineensis</name>
    <dbReference type="NCBI Taxonomy" id="1126955"/>
    <lineage>
        <taxon>Eukaryota</taxon>
        <taxon>Fungi</taxon>
        <taxon>Dikarya</taxon>
        <taxon>Ascomycota</taxon>
        <taxon>Pezizomycotina</taxon>
        <taxon>Sordariomycetes</taxon>
        <taxon>Sordariomycetidae</taxon>
        <taxon>Sordariales</taxon>
        <taxon>Chaetomiaceae</taxon>
        <taxon>Corynascus</taxon>
    </lineage>
</organism>
<dbReference type="InterPro" id="IPR050121">
    <property type="entry name" value="Cytochrome_P450_monoxygenase"/>
</dbReference>
<dbReference type="Gene3D" id="1.10.630.10">
    <property type="entry name" value="Cytochrome P450"/>
    <property type="match status" value="1"/>
</dbReference>
<evidence type="ECO:0000313" key="11">
    <source>
        <dbReference type="Proteomes" id="UP001303647"/>
    </source>
</evidence>
<keyword evidence="3 7" id="KW-0349">Heme</keyword>
<evidence type="ECO:0000256" key="7">
    <source>
        <dbReference type="PIRSR" id="PIRSR602403-1"/>
    </source>
</evidence>
<keyword evidence="4 7" id="KW-0479">Metal-binding</keyword>
<protein>
    <submittedName>
        <fullName evidence="10">Cytochrome P450</fullName>
    </submittedName>
</protein>
<feature type="region of interest" description="Disordered" evidence="8">
    <location>
        <begin position="501"/>
        <end position="525"/>
    </location>
</feature>
<dbReference type="InterPro" id="IPR002403">
    <property type="entry name" value="Cyt_P450_E_grp-IV"/>
</dbReference>
<evidence type="ECO:0000256" key="2">
    <source>
        <dbReference type="ARBA" id="ARBA00010617"/>
    </source>
</evidence>